<feature type="domain" description="DML1/Misato tubulin" evidence="6">
    <location>
        <begin position="119"/>
        <end position="306"/>
    </location>
</feature>
<dbReference type="EnsemblFungi" id="EJT72675">
    <property type="protein sequence ID" value="EJT72675"/>
    <property type="gene ID" value="GGTG_09534"/>
</dbReference>
<protein>
    <submittedName>
        <fullName evidence="7 8">Uncharacterized protein</fullName>
    </submittedName>
</protein>
<dbReference type="PANTHER" id="PTHR13391:SF0">
    <property type="entry name" value="PROTEIN MISATO HOMOLOG 1"/>
    <property type="match status" value="1"/>
</dbReference>
<dbReference type="Pfam" id="PF10644">
    <property type="entry name" value="Misat_Tub_SegII"/>
    <property type="match status" value="1"/>
</dbReference>
<dbReference type="AlphaFoldDB" id="J3P7P3"/>
<dbReference type="PANTHER" id="PTHR13391">
    <property type="entry name" value="MITOCHONDRIAL DISTRIBUTION REGULATOR MISATO"/>
    <property type="match status" value="1"/>
</dbReference>
<dbReference type="OrthoDB" id="271881at2759"/>
<dbReference type="RefSeq" id="XP_009225649.1">
    <property type="nucleotide sequence ID" value="XM_009227385.1"/>
</dbReference>
<dbReference type="FunCoup" id="J3P7P3">
    <property type="interactions" value="75"/>
</dbReference>
<comment type="similarity">
    <text evidence="3">Belongs to the misato family.</text>
</comment>
<organism evidence="7">
    <name type="scientific">Gaeumannomyces tritici (strain R3-111a-1)</name>
    <name type="common">Wheat and barley take-all root rot fungus</name>
    <name type="synonym">Gaeumannomyces graminis var. tritici</name>
    <dbReference type="NCBI Taxonomy" id="644352"/>
    <lineage>
        <taxon>Eukaryota</taxon>
        <taxon>Fungi</taxon>
        <taxon>Dikarya</taxon>
        <taxon>Ascomycota</taxon>
        <taxon>Pezizomycotina</taxon>
        <taxon>Sordariomycetes</taxon>
        <taxon>Sordariomycetidae</taxon>
        <taxon>Magnaporthales</taxon>
        <taxon>Magnaporthaceae</taxon>
        <taxon>Gaeumannomyces</taxon>
    </lineage>
</organism>
<dbReference type="eggNOG" id="KOG2530">
    <property type="taxonomic scope" value="Eukaryota"/>
</dbReference>
<dbReference type="Proteomes" id="UP000006039">
    <property type="component" value="Unassembled WGS sequence"/>
</dbReference>
<reference evidence="8" key="5">
    <citation type="submission" date="2018-04" db="UniProtKB">
        <authorList>
            <consortium name="EnsemblFungi"/>
        </authorList>
    </citation>
    <scope>IDENTIFICATION</scope>
    <source>
        <strain evidence="8">R3-111a-1</strain>
    </source>
</reference>
<dbReference type="Pfam" id="PF14881">
    <property type="entry name" value="Tubulin_3"/>
    <property type="match status" value="1"/>
</dbReference>
<evidence type="ECO:0000259" key="5">
    <source>
        <dbReference type="Pfam" id="PF10644"/>
    </source>
</evidence>
<dbReference type="InterPro" id="IPR036525">
    <property type="entry name" value="Tubulin/FtsZ_GTPase_sf"/>
</dbReference>
<sequence>MHEIVTLQLGQPSNYLATHFWNAQEAYFTYSDDEESPVNHDVHWRPGIGAGGSDTYMPRTVIYDLKGGFGSMRKINALYEAQDGQTPQALWSGKTVVQKQTPIEVAEYQQSLEKGETPAELTPGSVRYWSDFNRVFMHPRSVVQLNDYELNSSIQPFERWQAGEELFAELDKEHDLLDRDLRPFVEEADQMQAIQVFTTIDDAWGGFAARYAERLRDEYAKSIVWVWGLQDSAPGLNREKRLLRMSNKARALTELYKQASIVVPFSMPRSLASHKALTSRLDTASRWHTSALLASALETATLPSRLKRGPNSDNMDRMAEWLNVMGKQTIATLQMDVVHDEPDDSSSDPRQRPDVLKKYAIDGGDEYDGNEDTVEGARGVDLPIDFTTHDEFASPSRQNGHKSRRHIFGQTVSVRGIPPSEDAPAQDRRFARQHQGSGKAAVRSYFSDLRFPQPDSFPSIFSTASGEASKGALPVIGSLTTDSATSDRLKLLRTNVARSIGVEDREALSNELAQMAEEYHEGWSSGSDDGDDD</sequence>
<keyword evidence="4" id="KW-0496">Mitochondrion</keyword>
<accession>J3P7P3</accession>
<dbReference type="VEuPathDB" id="FungiDB:GGTG_09534"/>
<evidence type="ECO:0000256" key="3">
    <source>
        <dbReference type="ARBA" id="ARBA00008507"/>
    </source>
</evidence>
<evidence type="ECO:0000259" key="6">
    <source>
        <dbReference type="Pfam" id="PF14881"/>
    </source>
</evidence>
<feature type="domain" description="Misato Segment II tubulin-like" evidence="5">
    <location>
        <begin position="2"/>
        <end position="114"/>
    </location>
</feature>
<dbReference type="InterPro" id="IPR019605">
    <property type="entry name" value="Misato_II_tubulin-like"/>
</dbReference>
<comment type="subcellular location">
    <subcellularLocation>
        <location evidence="2">Mitochondrion</location>
    </subcellularLocation>
</comment>
<evidence type="ECO:0000256" key="1">
    <source>
        <dbReference type="ARBA" id="ARBA00003757"/>
    </source>
</evidence>
<gene>
    <name evidence="8" type="primary">20349992</name>
    <name evidence="7" type="ORF">GGTG_09534</name>
</gene>
<evidence type="ECO:0000256" key="4">
    <source>
        <dbReference type="ARBA" id="ARBA00023128"/>
    </source>
</evidence>
<reference evidence="8" key="4">
    <citation type="journal article" date="2015" name="G3 (Bethesda)">
        <title>Genome sequences of three phytopathogenic species of the Magnaporthaceae family of fungi.</title>
        <authorList>
            <person name="Okagaki L.H."/>
            <person name="Nunes C.C."/>
            <person name="Sailsbery J."/>
            <person name="Clay B."/>
            <person name="Brown D."/>
            <person name="John T."/>
            <person name="Oh Y."/>
            <person name="Young N."/>
            <person name="Fitzgerald M."/>
            <person name="Haas B.J."/>
            <person name="Zeng Q."/>
            <person name="Young S."/>
            <person name="Adiconis X."/>
            <person name="Fan L."/>
            <person name="Levin J.Z."/>
            <person name="Mitchell T.K."/>
            <person name="Okubara P.A."/>
            <person name="Farman M.L."/>
            <person name="Kohn L.M."/>
            <person name="Birren B."/>
            <person name="Ma L.-J."/>
            <person name="Dean R.A."/>
        </authorList>
    </citation>
    <scope>NUCLEOTIDE SEQUENCE</scope>
    <source>
        <strain evidence="8">R3-111a-1</strain>
    </source>
</reference>
<dbReference type="SUPFAM" id="SSF52490">
    <property type="entry name" value="Tubulin nucleotide-binding domain-like"/>
    <property type="match status" value="1"/>
</dbReference>
<dbReference type="InterPro" id="IPR029209">
    <property type="entry name" value="DML1/Misato_tubulin"/>
</dbReference>
<name>J3P7P3_GAET3</name>
<dbReference type="HOGENOM" id="CLU_022511_2_0_1"/>
<dbReference type="EMBL" id="GL385399">
    <property type="protein sequence ID" value="EJT72675.1"/>
    <property type="molecule type" value="Genomic_DNA"/>
</dbReference>
<keyword evidence="9" id="KW-1185">Reference proteome</keyword>
<dbReference type="InterPro" id="IPR049942">
    <property type="entry name" value="DML1/Misato"/>
</dbReference>
<evidence type="ECO:0000313" key="8">
    <source>
        <dbReference type="EnsemblFungi" id="EJT72675"/>
    </source>
</evidence>
<evidence type="ECO:0000313" key="9">
    <source>
        <dbReference type="Proteomes" id="UP000006039"/>
    </source>
</evidence>
<dbReference type="CDD" id="cd06060">
    <property type="entry name" value="misato"/>
    <property type="match status" value="1"/>
</dbReference>
<dbReference type="Gene3D" id="3.40.50.1440">
    <property type="entry name" value="Tubulin/FtsZ, GTPase domain"/>
    <property type="match status" value="1"/>
</dbReference>
<dbReference type="GeneID" id="20349992"/>
<proteinExistence type="inferred from homology"/>
<dbReference type="GO" id="GO:0007005">
    <property type="term" value="P:mitochondrion organization"/>
    <property type="evidence" value="ECO:0007669"/>
    <property type="project" value="InterPro"/>
</dbReference>
<comment type="function">
    <text evidence="1">Involved in the partitioning of the mitochondrial organelle and mitochondrial DNA (mtDNA) inheritance.</text>
</comment>
<evidence type="ECO:0000256" key="2">
    <source>
        <dbReference type="ARBA" id="ARBA00004173"/>
    </source>
</evidence>
<reference evidence="7" key="3">
    <citation type="submission" date="2010-09" db="EMBL/GenBank/DDBJ databases">
        <title>Annotation of Gaeumannomyces graminis var. tritici R3-111a-1.</title>
        <authorList>
            <consortium name="The Broad Institute Genome Sequencing Platform"/>
            <person name="Ma L.-J."/>
            <person name="Dead R."/>
            <person name="Young S.K."/>
            <person name="Zeng Q."/>
            <person name="Gargeya S."/>
            <person name="Fitzgerald M."/>
            <person name="Haas B."/>
            <person name="Abouelleil A."/>
            <person name="Alvarado L."/>
            <person name="Arachchi H.M."/>
            <person name="Berlin A."/>
            <person name="Brown A."/>
            <person name="Chapman S.B."/>
            <person name="Chen Z."/>
            <person name="Dunbar C."/>
            <person name="Freedman E."/>
            <person name="Gearin G."/>
            <person name="Gellesch M."/>
            <person name="Goldberg J."/>
            <person name="Griggs A."/>
            <person name="Gujja S."/>
            <person name="Heiman D."/>
            <person name="Howarth C."/>
            <person name="Larson L."/>
            <person name="Lui A."/>
            <person name="MacDonald P.J.P."/>
            <person name="Mehta T."/>
            <person name="Montmayeur A."/>
            <person name="Murphy C."/>
            <person name="Neiman D."/>
            <person name="Pearson M."/>
            <person name="Priest M."/>
            <person name="Roberts A."/>
            <person name="Saif S."/>
            <person name="Shea T."/>
            <person name="Shenoy N."/>
            <person name="Sisk P."/>
            <person name="Stolte C."/>
            <person name="Sykes S."/>
            <person name="Yandava C."/>
            <person name="Wortman J."/>
            <person name="Nusbaum C."/>
            <person name="Birren B."/>
        </authorList>
    </citation>
    <scope>NUCLEOTIDE SEQUENCE</scope>
    <source>
        <strain evidence="7">R3-111a-1</strain>
    </source>
</reference>
<reference evidence="7" key="2">
    <citation type="submission" date="2010-07" db="EMBL/GenBank/DDBJ databases">
        <authorList>
            <consortium name="The Broad Institute Genome Sequencing Platform"/>
            <consortium name="Broad Institute Genome Sequencing Center for Infectious Disease"/>
            <person name="Ma L.-J."/>
            <person name="Dead R."/>
            <person name="Young S."/>
            <person name="Zeng Q."/>
            <person name="Koehrsen M."/>
            <person name="Alvarado L."/>
            <person name="Berlin A."/>
            <person name="Chapman S.B."/>
            <person name="Chen Z."/>
            <person name="Freedman E."/>
            <person name="Gellesch M."/>
            <person name="Goldberg J."/>
            <person name="Griggs A."/>
            <person name="Gujja S."/>
            <person name="Heilman E.R."/>
            <person name="Heiman D."/>
            <person name="Hepburn T."/>
            <person name="Howarth C."/>
            <person name="Jen D."/>
            <person name="Larson L."/>
            <person name="Mehta T."/>
            <person name="Neiman D."/>
            <person name="Pearson M."/>
            <person name="Roberts A."/>
            <person name="Saif S."/>
            <person name="Shea T."/>
            <person name="Shenoy N."/>
            <person name="Sisk P."/>
            <person name="Stolte C."/>
            <person name="Sykes S."/>
            <person name="Walk T."/>
            <person name="White J."/>
            <person name="Yandava C."/>
            <person name="Haas B."/>
            <person name="Nusbaum C."/>
            <person name="Birren B."/>
        </authorList>
    </citation>
    <scope>NUCLEOTIDE SEQUENCE</scope>
    <source>
        <strain evidence="7">R3-111a-1</strain>
    </source>
</reference>
<dbReference type="GO" id="GO:0005739">
    <property type="term" value="C:mitochondrion"/>
    <property type="evidence" value="ECO:0007669"/>
    <property type="project" value="UniProtKB-SubCell"/>
</dbReference>
<reference evidence="9" key="1">
    <citation type="submission" date="2010-07" db="EMBL/GenBank/DDBJ databases">
        <title>The genome sequence of Gaeumannomyces graminis var. tritici strain R3-111a-1.</title>
        <authorList>
            <consortium name="The Broad Institute Genome Sequencing Platform"/>
            <person name="Ma L.-J."/>
            <person name="Dead R."/>
            <person name="Young S."/>
            <person name="Zeng Q."/>
            <person name="Koehrsen M."/>
            <person name="Alvarado L."/>
            <person name="Berlin A."/>
            <person name="Chapman S.B."/>
            <person name="Chen Z."/>
            <person name="Freedman E."/>
            <person name="Gellesch M."/>
            <person name="Goldberg J."/>
            <person name="Griggs A."/>
            <person name="Gujja S."/>
            <person name="Heilman E.R."/>
            <person name="Heiman D."/>
            <person name="Hepburn T."/>
            <person name="Howarth C."/>
            <person name="Jen D."/>
            <person name="Larson L."/>
            <person name="Mehta T."/>
            <person name="Neiman D."/>
            <person name="Pearson M."/>
            <person name="Roberts A."/>
            <person name="Saif S."/>
            <person name="Shea T."/>
            <person name="Shenoy N."/>
            <person name="Sisk P."/>
            <person name="Stolte C."/>
            <person name="Sykes S."/>
            <person name="Walk T."/>
            <person name="White J."/>
            <person name="Yandava C."/>
            <person name="Haas B."/>
            <person name="Nusbaum C."/>
            <person name="Birren B."/>
        </authorList>
    </citation>
    <scope>NUCLEOTIDE SEQUENCE [LARGE SCALE GENOMIC DNA]</scope>
    <source>
        <strain evidence="9">R3-111a-1</strain>
    </source>
</reference>
<dbReference type="STRING" id="644352.J3P7P3"/>
<evidence type="ECO:0000313" key="7">
    <source>
        <dbReference type="EMBL" id="EJT72675.1"/>
    </source>
</evidence>